<gene>
    <name evidence="2" type="ORF">KPSA1_03158</name>
    <name evidence="3" type="ORF">KPSA3_04115</name>
</gene>
<evidence type="ECO:0000313" key="3">
    <source>
        <dbReference type="EMBL" id="GBH18136.1"/>
    </source>
</evidence>
<protein>
    <submittedName>
        <fullName evidence="2">Uncharacterized protein</fullName>
    </submittedName>
</protein>
<sequence>MKTLFYRDITDDAERRRDKQTLQPKRAASQPIAAVVTP</sequence>
<feature type="region of interest" description="Disordered" evidence="1">
    <location>
        <begin position="1"/>
        <end position="38"/>
    </location>
</feature>
<dbReference type="Proteomes" id="UP000248291">
    <property type="component" value="Unassembled WGS sequence"/>
</dbReference>
<evidence type="ECO:0000313" key="2">
    <source>
        <dbReference type="EMBL" id="GBH09755.1"/>
    </source>
</evidence>
<evidence type="ECO:0000313" key="4">
    <source>
        <dbReference type="Proteomes" id="UP000247480"/>
    </source>
</evidence>
<dbReference type="AlphaFoldDB" id="A0A2V0QYH7"/>
<name>A0A2V0QYH7_PSESF</name>
<organism evidence="2 4">
    <name type="scientific">Pseudomonas syringae pv. actinidiae</name>
    <dbReference type="NCBI Taxonomy" id="103796"/>
    <lineage>
        <taxon>Bacteria</taxon>
        <taxon>Pseudomonadati</taxon>
        <taxon>Pseudomonadota</taxon>
        <taxon>Gammaproteobacteria</taxon>
        <taxon>Pseudomonadales</taxon>
        <taxon>Pseudomonadaceae</taxon>
        <taxon>Pseudomonas</taxon>
        <taxon>Pseudomonas syringae</taxon>
    </lineage>
</organism>
<dbReference type="Proteomes" id="UP000247480">
    <property type="component" value="Unassembled WGS sequence"/>
</dbReference>
<reference evidence="3 5" key="2">
    <citation type="submission" date="2018-04" db="EMBL/GenBank/DDBJ databases">
        <title>Draft genome sequence of Pseudomonas syringae pv. actinidiae biovar 3 strains isolated from kiwifruit in Kagawa prefecture.</title>
        <authorList>
            <person name="Tabuchi M."/>
            <person name="Saito M."/>
            <person name="Fujiwara S."/>
            <person name="Sasa N."/>
            <person name="Akimitsu K."/>
            <person name="Gomi K."/>
            <person name="Konishi-Sugita S."/>
            <person name="Hamano K."/>
            <person name="Kataoka I."/>
        </authorList>
    </citation>
    <scope>NUCLEOTIDE SEQUENCE [LARGE SCALE GENOMIC DNA]</scope>
    <source>
        <strain evidence="3 5">MAFF212211</strain>
    </source>
</reference>
<accession>A0A2V0QYH7</accession>
<comment type="caution">
    <text evidence="2">The sequence shown here is derived from an EMBL/GenBank/DDBJ whole genome shotgun (WGS) entry which is preliminary data.</text>
</comment>
<dbReference type="EMBL" id="BGJZ01000132">
    <property type="protein sequence ID" value="GBH09755.1"/>
    <property type="molecule type" value="Genomic_DNA"/>
</dbReference>
<evidence type="ECO:0000256" key="1">
    <source>
        <dbReference type="SAM" id="MobiDB-lite"/>
    </source>
</evidence>
<evidence type="ECO:0000313" key="5">
    <source>
        <dbReference type="Proteomes" id="UP000248291"/>
    </source>
</evidence>
<reference evidence="2 4" key="1">
    <citation type="submission" date="2018-04" db="EMBL/GenBank/DDBJ databases">
        <title>Draft genome sequence of Pseudomonas syringae pv. actinidiae biovar 1 strains isolated from kiwifruit in Kagawa prefecture.</title>
        <authorList>
            <person name="Tabuchi M."/>
            <person name="Saito M."/>
            <person name="Fujiwara S."/>
            <person name="Sasa N."/>
            <person name="Akimitsu K."/>
            <person name="Gomi K."/>
            <person name="Konishi-Sugita S."/>
            <person name="Hamano K."/>
            <person name="Kataoka I."/>
        </authorList>
    </citation>
    <scope>NUCLEOTIDE SEQUENCE [LARGE SCALE GENOMIC DNA]</scope>
    <source>
        <strain evidence="2 4">MAFF212206</strain>
    </source>
</reference>
<proteinExistence type="predicted"/>
<dbReference type="EMBL" id="BGKA01000143">
    <property type="protein sequence ID" value="GBH18136.1"/>
    <property type="molecule type" value="Genomic_DNA"/>
</dbReference>
<feature type="compositionally biased region" description="Basic and acidic residues" evidence="1">
    <location>
        <begin position="8"/>
        <end position="20"/>
    </location>
</feature>